<gene>
    <name evidence="1" type="ORF">PO878_21390</name>
</gene>
<accession>A0AAE9Y9G2</accession>
<proteinExistence type="predicted"/>
<reference evidence="1" key="1">
    <citation type="submission" date="2023-01" db="EMBL/GenBank/DDBJ databases">
        <title>The diversity of Class Acidimicrobiia in South China Sea sediment environments and the proposal of Iamia marina sp. nov., a novel species of the genus Iamia.</title>
        <authorList>
            <person name="He Y."/>
            <person name="Tian X."/>
        </authorList>
    </citation>
    <scope>NUCLEOTIDE SEQUENCE</scope>
    <source>
        <strain evidence="1">DSM 19957</strain>
    </source>
</reference>
<protein>
    <submittedName>
        <fullName evidence="1">Uncharacterized protein</fullName>
    </submittedName>
</protein>
<sequence length="243" mass="23791">MAVLTLPGADAVLAAQAAALPQPDQVCGPVSARSALHAVLEGDEVPGLTALARASGTAIWPHDDPAGRPPGALLDRTGWEALPAAPDAGSSGTDAAGLTRGVATATDGRVVVVPASGVGADGPAVTHLLVALARAAAPVGVVANVRTGVLDPGAGWDVGHFVALWAVDPEAPDGPQVAVADTYPELGAPGAPPGCRWVPAARLAAAVADPPGRGLLLLARPADEGLVTALVEEAGLAVAPWST</sequence>
<dbReference type="RefSeq" id="WP_272736570.1">
    <property type="nucleotide sequence ID" value="NZ_CP116942.1"/>
</dbReference>
<dbReference type="KEGG" id="ima:PO878_21390"/>
<dbReference type="InterPro" id="IPR049252">
    <property type="entry name" value="DUF6885"/>
</dbReference>
<evidence type="ECO:0000313" key="2">
    <source>
        <dbReference type="Proteomes" id="UP001216390"/>
    </source>
</evidence>
<evidence type="ECO:0000313" key="1">
    <source>
        <dbReference type="EMBL" id="WCO67048.1"/>
    </source>
</evidence>
<dbReference type="AlphaFoldDB" id="A0AAE9Y9G2"/>
<dbReference type="Pfam" id="PF21819">
    <property type="entry name" value="DUF6885"/>
    <property type="match status" value="2"/>
</dbReference>
<keyword evidence="2" id="KW-1185">Reference proteome</keyword>
<organism evidence="1 2">
    <name type="scientific">Iamia majanohamensis</name>
    <dbReference type="NCBI Taxonomy" id="467976"/>
    <lineage>
        <taxon>Bacteria</taxon>
        <taxon>Bacillati</taxon>
        <taxon>Actinomycetota</taxon>
        <taxon>Acidimicrobiia</taxon>
        <taxon>Acidimicrobiales</taxon>
        <taxon>Iamiaceae</taxon>
        <taxon>Iamia</taxon>
    </lineage>
</organism>
<dbReference type="EMBL" id="CP116942">
    <property type="protein sequence ID" value="WCO67048.1"/>
    <property type="molecule type" value="Genomic_DNA"/>
</dbReference>
<name>A0AAE9Y9G2_9ACTN</name>
<dbReference type="Proteomes" id="UP001216390">
    <property type="component" value="Chromosome"/>
</dbReference>